<organism evidence="3 4">
    <name type="scientific">Brassica cretica</name>
    <name type="common">Mustard</name>
    <dbReference type="NCBI Taxonomy" id="69181"/>
    <lineage>
        <taxon>Eukaryota</taxon>
        <taxon>Viridiplantae</taxon>
        <taxon>Streptophyta</taxon>
        <taxon>Embryophyta</taxon>
        <taxon>Tracheophyta</taxon>
        <taxon>Spermatophyta</taxon>
        <taxon>Magnoliopsida</taxon>
        <taxon>eudicotyledons</taxon>
        <taxon>Gunneridae</taxon>
        <taxon>Pentapetalae</taxon>
        <taxon>rosids</taxon>
        <taxon>malvids</taxon>
        <taxon>Brassicales</taxon>
        <taxon>Brassicaceae</taxon>
        <taxon>Brassiceae</taxon>
        <taxon>Brassica</taxon>
    </lineage>
</organism>
<feature type="signal peptide" evidence="2">
    <location>
        <begin position="1"/>
        <end position="20"/>
    </location>
</feature>
<protein>
    <recommendedName>
        <fullName evidence="5">SHSP domain-containing protein</fullName>
    </recommendedName>
</protein>
<reference evidence="3" key="1">
    <citation type="submission" date="2019-12" db="EMBL/GenBank/DDBJ databases">
        <title>Genome sequencing and annotation of Brassica cretica.</title>
        <authorList>
            <person name="Studholme D.J."/>
            <person name="Sarris P."/>
        </authorList>
    </citation>
    <scope>NUCLEOTIDE SEQUENCE</scope>
    <source>
        <strain evidence="3">PFS-109/04</strain>
        <tissue evidence="3">Leaf</tissue>
    </source>
</reference>
<accession>A0A8S9PR58</accession>
<keyword evidence="2" id="KW-0732">Signal</keyword>
<comment type="caution">
    <text evidence="3">The sequence shown here is derived from an EMBL/GenBank/DDBJ whole genome shotgun (WGS) entry which is preliminary data.</text>
</comment>
<name>A0A8S9PR58_BRACR</name>
<feature type="chain" id="PRO_5035712620" description="SHSP domain-containing protein" evidence="2">
    <location>
        <begin position="21"/>
        <end position="222"/>
    </location>
</feature>
<dbReference type="FunFam" id="2.60.40.790:FF:000049">
    <property type="entry name" value="Increased DNA methylation 3"/>
    <property type="match status" value="1"/>
</dbReference>
<dbReference type="InterPro" id="IPR008978">
    <property type="entry name" value="HSP20-like_chaperone"/>
</dbReference>
<dbReference type="PANTHER" id="PTHR34661:SF2">
    <property type="entry name" value="SHSP DOMAIN-CONTAINING PROTEIN"/>
    <property type="match status" value="1"/>
</dbReference>
<evidence type="ECO:0000313" key="4">
    <source>
        <dbReference type="Proteomes" id="UP000712600"/>
    </source>
</evidence>
<dbReference type="PANTHER" id="PTHR34661">
    <property type="entry name" value="INCREASED DNA METHYLATION 3"/>
    <property type="match status" value="1"/>
</dbReference>
<feature type="compositionally biased region" description="Pro residues" evidence="1">
    <location>
        <begin position="38"/>
        <end position="66"/>
    </location>
</feature>
<dbReference type="InterPro" id="IPR039321">
    <property type="entry name" value="IDM2/3-like"/>
</dbReference>
<gene>
    <name evidence="3" type="ORF">F2Q69_00050204</name>
</gene>
<evidence type="ECO:0000256" key="2">
    <source>
        <dbReference type="SAM" id="SignalP"/>
    </source>
</evidence>
<dbReference type="CDD" id="cd06464">
    <property type="entry name" value="ACD_sHsps-like"/>
    <property type="match status" value="1"/>
</dbReference>
<dbReference type="Gene3D" id="2.60.40.790">
    <property type="match status" value="1"/>
</dbReference>
<evidence type="ECO:0000313" key="3">
    <source>
        <dbReference type="EMBL" id="KAF3523329.1"/>
    </source>
</evidence>
<sequence length="222" mass="23168">MARQFAVVAICIVLIASVGGQAPSSPPTTTPAPLTTTTPPPATTPPPVSAPPPVTTSPPPASPPPVSLGSVPCGKHTDNTMNPENHPTTTHSKVISHVFFTGTAKQGCAGPPLGLVDIGVSDIAYIFRVSLPGIAKNQDKIKCEIQREGRVCIQGVVPEIAIPSDSGCLYRMQVQQLSPPGPFSITFNLPGQVDPRLFSPKFRADGIFEVVVVKLGVRIPTS</sequence>
<evidence type="ECO:0008006" key="5">
    <source>
        <dbReference type="Google" id="ProtNLM"/>
    </source>
</evidence>
<dbReference type="Proteomes" id="UP000712600">
    <property type="component" value="Unassembled WGS sequence"/>
</dbReference>
<dbReference type="EMBL" id="QGKX02001347">
    <property type="protein sequence ID" value="KAF3523329.1"/>
    <property type="molecule type" value="Genomic_DNA"/>
</dbReference>
<proteinExistence type="predicted"/>
<feature type="compositionally biased region" description="Polar residues" evidence="1">
    <location>
        <begin position="79"/>
        <end position="90"/>
    </location>
</feature>
<evidence type="ECO:0000256" key="1">
    <source>
        <dbReference type="SAM" id="MobiDB-lite"/>
    </source>
</evidence>
<dbReference type="AlphaFoldDB" id="A0A8S9PR58"/>
<dbReference type="GO" id="GO:0005634">
    <property type="term" value="C:nucleus"/>
    <property type="evidence" value="ECO:0007669"/>
    <property type="project" value="TreeGrafter"/>
</dbReference>
<feature type="region of interest" description="Disordered" evidence="1">
    <location>
        <begin position="20"/>
        <end position="90"/>
    </location>
</feature>